<comment type="subcellular location">
    <subcellularLocation>
        <location evidence="1">Membrane</location>
        <topology evidence="1">Multi-pass membrane protein</topology>
    </subcellularLocation>
</comment>
<evidence type="ECO:0000313" key="7">
    <source>
        <dbReference type="EMBL" id="AOA57468.1"/>
    </source>
</evidence>
<evidence type="ECO:0000256" key="4">
    <source>
        <dbReference type="ARBA" id="ARBA00023136"/>
    </source>
</evidence>
<feature type="transmembrane region" description="Helical" evidence="5">
    <location>
        <begin position="340"/>
        <end position="362"/>
    </location>
</feature>
<gene>
    <name evidence="7" type="ORF">BFG52_03275</name>
</gene>
<dbReference type="AlphaFoldDB" id="A0A1B2LWZ8"/>
<keyword evidence="3 5" id="KW-1133">Transmembrane helix</keyword>
<sequence length="426" mass="49291">MTYINKYSDQICCFFIQSIFCLLFFRIIIGKSSIEGGIIFLILTLLIALTTYTKKLNINDIIPNKAIITIIISAIIIICTELIFHPYPTKQVLDSLTNKQIFIMYNINYIYIGAFLFIPALIQATNYKYTTFFNTITFFNIIYIIFNIYLSFILGLDRFQINSKLGALINYDNMCIVFAILSFIYSFHLKSKYSNVILIISFLSILLNVNHATRSTWMLLPFLFMTIFWVYRYKAKIFIVISLFFSILSLIFLFTTKNNFIPRIYDTIYDINAMIHQSDKATSIGSRIDMWRIALGDFYQSPIYGKGTFNIAENLCYLSQQGFLAGNCLTHMHNIFFQELSTHGILGFISICIIIFLPLIYFIRKYFNTDNSTIKFLSLSASFCVLSFLASSTTDFYFISNIAAAFYGLIIFTLYGLIISQEKNHI</sequence>
<dbReference type="EMBL" id="CP016895">
    <property type="protein sequence ID" value="AOA57468.1"/>
    <property type="molecule type" value="Genomic_DNA"/>
</dbReference>
<dbReference type="KEGG" id="ala:BFG52_03275"/>
<feature type="transmembrane region" description="Helical" evidence="5">
    <location>
        <begin position="238"/>
        <end position="256"/>
    </location>
</feature>
<dbReference type="PANTHER" id="PTHR37422:SF17">
    <property type="entry name" value="O-ANTIGEN LIGASE"/>
    <property type="match status" value="1"/>
</dbReference>
<evidence type="ECO:0000313" key="8">
    <source>
        <dbReference type="Proteomes" id="UP000093391"/>
    </source>
</evidence>
<feature type="transmembrane region" description="Helical" evidence="5">
    <location>
        <begin position="36"/>
        <end position="54"/>
    </location>
</feature>
<dbReference type="InterPro" id="IPR007016">
    <property type="entry name" value="O-antigen_ligase-rel_domated"/>
</dbReference>
<name>A0A1B2LWZ8_9GAMM</name>
<dbReference type="GO" id="GO:0016020">
    <property type="term" value="C:membrane"/>
    <property type="evidence" value="ECO:0007669"/>
    <property type="project" value="UniProtKB-SubCell"/>
</dbReference>
<feature type="transmembrane region" description="Helical" evidence="5">
    <location>
        <begin position="215"/>
        <end position="231"/>
    </location>
</feature>
<dbReference type="Pfam" id="PF04932">
    <property type="entry name" value="Wzy_C"/>
    <property type="match status" value="1"/>
</dbReference>
<feature type="transmembrane region" description="Helical" evidence="5">
    <location>
        <begin position="396"/>
        <end position="418"/>
    </location>
</feature>
<keyword evidence="4 5" id="KW-0472">Membrane</keyword>
<feature type="transmembrane region" description="Helical" evidence="5">
    <location>
        <begin position="168"/>
        <end position="186"/>
    </location>
</feature>
<feature type="transmembrane region" description="Helical" evidence="5">
    <location>
        <begin position="374"/>
        <end position="390"/>
    </location>
</feature>
<feature type="transmembrane region" description="Helical" evidence="5">
    <location>
        <begin position="107"/>
        <end position="124"/>
    </location>
</feature>
<feature type="transmembrane region" description="Helical" evidence="5">
    <location>
        <begin position="12"/>
        <end position="30"/>
    </location>
</feature>
<evidence type="ECO:0000259" key="6">
    <source>
        <dbReference type="Pfam" id="PF04932"/>
    </source>
</evidence>
<protein>
    <recommendedName>
        <fullName evidence="6">O-antigen ligase-related domain-containing protein</fullName>
    </recommendedName>
</protein>
<keyword evidence="2 5" id="KW-0812">Transmembrane</keyword>
<feature type="transmembrane region" description="Helical" evidence="5">
    <location>
        <begin position="136"/>
        <end position="156"/>
    </location>
</feature>
<evidence type="ECO:0000256" key="1">
    <source>
        <dbReference type="ARBA" id="ARBA00004141"/>
    </source>
</evidence>
<evidence type="ECO:0000256" key="5">
    <source>
        <dbReference type="SAM" id="Phobius"/>
    </source>
</evidence>
<keyword evidence="8" id="KW-1185">Reference proteome</keyword>
<organism evidence="7 8">
    <name type="scientific">Acinetobacter larvae</name>
    <dbReference type="NCBI Taxonomy" id="1789224"/>
    <lineage>
        <taxon>Bacteria</taxon>
        <taxon>Pseudomonadati</taxon>
        <taxon>Pseudomonadota</taxon>
        <taxon>Gammaproteobacteria</taxon>
        <taxon>Moraxellales</taxon>
        <taxon>Moraxellaceae</taxon>
        <taxon>Acinetobacter</taxon>
    </lineage>
</organism>
<dbReference type="PANTHER" id="PTHR37422">
    <property type="entry name" value="TEICHURONIC ACID BIOSYNTHESIS PROTEIN TUAE"/>
    <property type="match status" value="1"/>
</dbReference>
<proteinExistence type="predicted"/>
<evidence type="ECO:0000256" key="3">
    <source>
        <dbReference type="ARBA" id="ARBA00022989"/>
    </source>
</evidence>
<feature type="transmembrane region" description="Helical" evidence="5">
    <location>
        <begin position="193"/>
        <end position="209"/>
    </location>
</feature>
<feature type="domain" description="O-antigen ligase-related" evidence="6">
    <location>
        <begin position="200"/>
        <end position="351"/>
    </location>
</feature>
<dbReference type="Proteomes" id="UP000093391">
    <property type="component" value="Chromosome"/>
</dbReference>
<evidence type="ECO:0000256" key="2">
    <source>
        <dbReference type="ARBA" id="ARBA00022692"/>
    </source>
</evidence>
<accession>A0A1B2LWZ8</accession>
<dbReference type="OrthoDB" id="8576060at2"/>
<reference evidence="7 8" key="1">
    <citation type="submission" date="2016-08" db="EMBL/GenBank/DDBJ databases">
        <authorList>
            <person name="Seilhamer J.J."/>
        </authorList>
    </citation>
    <scope>NUCLEOTIDE SEQUENCE [LARGE SCALE GENOMIC DNA]</scope>
    <source>
        <strain evidence="7 8">BRTC-1</strain>
    </source>
</reference>
<dbReference type="STRING" id="1789224.BFG52_03275"/>
<dbReference type="InterPro" id="IPR051533">
    <property type="entry name" value="WaaL-like"/>
</dbReference>
<feature type="transmembrane region" description="Helical" evidence="5">
    <location>
        <begin position="66"/>
        <end position="87"/>
    </location>
</feature>